<sequence>MVLVVTFTSIPSLMSIICRSNRAASELLSNTERIADKRFSRSTQAHNITSPTAMVNLNLPSSTWPKIHTSGFEQAMETLLANMSVKRQDMVPTSANPVSSRANKVLLQEHKDASHGYQQYSTKARVIKKLFWMCAAGKPEKQKHTVTIDEITCRLQGLNITGRSKETDGQEENALVPYKGGGTMVPFDPIKKRKPRPKVDLDPETNRIWKLLMEKEGNEGTEVEDKDKEKWWEEERKVFRGRADSFIARMHLVQDSVTCPRDRRFSQWKGSVVDSVIGVFLTQNVSDHLSSSAFMSLAARFPLQSTTIDQTWYQSGISIMTEEPEIQMLDPSGSMKFYEKIVRQPVYSQASVTYHESSEHRTNYSISEQEEQV</sequence>
<protein>
    <submittedName>
        <fullName evidence="1">Uncharacterized protein</fullName>
    </submittedName>
</protein>
<gene>
    <name evidence="1" type="ORF">HYC85_014025</name>
</gene>
<dbReference type="EMBL" id="JACBKZ010000006">
    <property type="protein sequence ID" value="KAF5948068.1"/>
    <property type="molecule type" value="Genomic_DNA"/>
</dbReference>
<dbReference type="AlphaFoldDB" id="A0A7J7H8J0"/>
<comment type="caution">
    <text evidence="1">The sequence shown here is derived from an EMBL/GenBank/DDBJ whole genome shotgun (WGS) entry which is preliminary data.</text>
</comment>
<reference evidence="1 2" key="2">
    <citation type="submission" date="2020-07" db="EMBL/GenBank/DDBJ databases">
        <title>Genome assembly of wild tea tree DASZ reveals pedigree and selection history of tea varieties.</title>
        <authorList>
            <person name="Zhang W."/>
        </authorList>
    </citation>
    <scope>NUCLEOTIDE SEQUENCE [LARGE SCALE GENOMIC DNA]</scope>
    <source>
        <strain evidence="2">cv. G240</strain>
        <tissue evidence="1">Leaf</tissue>
    </source>
</reference>
<keyword evidence="2" id="KW-1185">Reference proteome</keyword>
<dbReference type="InterPro" id="IPR044811">
    <property type="entry name" value="DME/ROS1"/>
</dbReference>
<dbReference type="PANTHER" id="PTHR46213:SF24">
    <property type="entry name" value="HHH-GPD DOMAIN-CONTAINING PROTEIN"/>
    <property type="match status" value="1"/>
</dbReference>
<dbReference type="GO" id="GO:0141166">
    <property type="term" value="P:chromosomal 5-methylcytosine DNA demethylation pathway"/>
    <property type="evidence" value="ECO:0007669"/>
    <property type="project" value="InterPro"/>
</dbReference>
<accession>A0A7J7H8J0</accession>
<organism evidence="1 2">
    <name type="scientific">Camellia sinensis</name>
    <name type="common">Tea plant</name>
    <name type="synonym">Thea sinensis</name>
    <dbReference type="NCBI Taxonomy" id="4442"/>
    <lineage>
        <taxon>Eukaryota</taxon>
        <taxon>Viridiplantae</taxon>
        <taxon>Streptophyta</taxon>
        <taxon>Embryophyta</taxon>
        <taxon>Tracheophyta</taxon>
        <taxon>Spermatophyta</taxon>
        <taxon>Magnoliopsida</taxon>
        <taxon>eudicotyledons</taxon>
        <taxon>Gunneridae</taxon>
        <taxon>Pentapetalae</taxon>
        <taxon>asterids</taxon>
        <taxon>Ericales</taxon>
        <taxon>Theaceae</taxon>
        <taxon>Camellia</taxon>
    </lineage>
</organism>
<proteinExistence type="predicted"/>
<dbReference type="PANTHER" id="PTHR46213">
    <property type="entry name" value="TRANSCRIPTIONAL ACTIVATOR DEMETER"/>
    <property type="match status" value="1"/>
</dbReference>
<dbReference type="Proteomes" id="UP000593564">
    <property type="component" value="Unassembled WGS sequence"/>
</dbReference>
<evidence type="ECO:0000313" key="1">
    <source>
        <dbReference type="EMBL" id="KAF5948068.1"/>
    </source>
</evidence>
<name>A0A7J7H8J0_CAMSI</name>
<reference evidence="2" key="1">
    <citation type="journal article" date="2020" name="Nat. Commun.">
        <title>Genome assembly of wild tea tree DASZ reveals pedigree and selection history of tea varieties.</title>
        <authorList>
            <person name="Zhang W."/>
            <person name="Zhang Y."/>
            <person name="Qiu H."/>
            <person name="Guo Y."/>
            <person name="Wan H."/>
            <person name="Zhang X."/>
            <person name="Scossa F."/>
            <person name="Alseekh S."/>
            <person name="Zhang Q."/>
            <person name="Wang P."/>
            <person name="Xu L."/>
            <person name="Schmidt M.H."/>
            <person name="Jia X."/>
            <person name="Li D."/>
            <person name="Zhu A."/>
            <person name="Guo F."/>
            <person name="Chen W."/>
            <person name="Ni D."/>
            <person name="Usadel B."/>
            <person name="Fernie A.R."/>
            <person name="Wen W."/>
        </authorList>
    </citation>
    <scope>NUCLEOTIDE SEQUENCE [LARGE SCALE GENOMIC DNA]</scope>
    <source>
        <strain evidence="2">cv. G240</strain>
    </source>
</reference>
<evidence type="ECO:0000313" key="2">
    <source>
        <dbReference type="Proteomes" id="UP000593564"/>
    </source>
</evidence>
<dbReference type="GO" id="GO:0019104">
    <property type="term" value="F:DNA N-glycosylase activity"/>
    <property type="evidence" value="ECO:0007669"/>
    <property type="project" value="InterPro"/>
</dbReference>
<dbReference type="GO" id="GO:0035514">
    <property type="term" value="F:DNA demethylase activity"/>
    <property type="evidence" value="ECO:0007669"/>
    <property type="project" value="InterPro"/>
</dbReference>